<feature type="region of interest" description="Disordered" evidence="1">
    <location>
        <begin position="89"/>
        <end position="125"/>
    </location>
</feature>
<reference evidence="3 4" key="1">
    <citation type="journal article" date="2019" name="Mol. Ecol. Resour.">
        <title>Improving Illumina assemblies with Hi-C and long reads: an example with the North African dromedary.</title>
        <authorList>
            <person name="Elbers J.P."/>
            <person name="Rogers M.F."/>
            <person name="Perelman P.L."/>
            <person name="Proskuryakova A.A."/>
            <person name="Serdyukova N.A."/>
            <person name="Johnson W.E."/>
            <person name="Horin P."/>
            <person name="Corander J."/>
            <person name="Murphy D."/>
            <person name="Burger P.A."/>
        </authorList>
    </citation>
    <scope>NUCLEOTIDE SEQUENCE [LARGE SCALE GENOMIC DNA]</scope>
    <source>
        <strain evidence="3">Drom800</strain>
        <tissue evidence="3">Blood</tissue>
    </source>
</reference>
<sequence length="125" mass="14160">MCGSHLLLHLKVFTSLTQENCLMGGSPQQKDTVRHPGRKEEPHAPRLPAAPMLLCWQWPKHPRKSAPRRNTLDHYPVIRFCMTIKSATKKTEEDNTPVSTTGQKPYDTDMAKVNTLMKPDGEKKA</sequence>
<dbReference type="GO" id="GO:0005840">
    <property type="term" value="C:ribosome"/>
    <property type="evidence" value="ECO:0007669"/>
    <property type="project" value="UniProtKB-KW"/>
</dbReference>
<dbReference type="GO" id="GO:0006412">
    <property type="term" value="P:translation"/>
    <property type="evidence" value="ECO:0007669"/>
    <property type="project" value="InterPro"/>
</dbReference>
<organism evidence="3 4">
    <name type="scientific">Camelus dromedarius</name>
    <name type="common">Dromedary</name>
    <name type="synonym">Arabian camel</name>
    <dbReference type="NCBI Taxonomy" id="9838"/>
    <lineage>
        <taxon>Eukaryota</taxon>
        <taxon>Metazoa</taxon>
        <taxon>Chordata</taxon>
        <taxon>Craniata</taxon>
        <taxon>Vertebrata</taxon>
        <taxon>Euteleostomi</taxon>
        <taxon>Mammalia</taxon>
        <taxon>Eutheria</taxon>
        <taxon>Laurasiatheria</taxon>
        <taxon>Artiodactyla</taxon>
        <taxon>Tylopoda</taxon>
        <taxon>Camelidae</taxon>
        <taxon>Camelus</taxon>
    </lineage>
</organism>
<evidence type="ECO:0000313" key="4">
    <source>
        <dbReference type="Proteomes" id="UP000299084"/>
    </source>
</evidence>
<dbReference type="GO" id="GO:0003735">
    <property type="term" value="F:structural constituent of ribosome"/>
    <property type="evidence" value="ECO:0007669"/>
    <property type="project" value="InterPro"/>
</dbReference>
<evidence type="ECO:0000313" key="3">
    <source>
        <dbReference type="EMBL" id="KAB1281246.1"/>
    </source>
</evidence>
<keyword evidence="4" id="KW-1185">Reference proteome</keyword>
<keyword evidence="3" id="KW-0689">Ribosomal protein</keyword>
<name>A0A5N4EE10_CAMDR</name>
<proteinExistence type="predicted"/>
<feature type="chain" id="PRO_5024413347" evidence="2">
    <location>
        <begin position="18"/>
        <end position="125"/>
    </location>
</feature>
<dbReference type="InterPro" id="IPR012677">
    <property type="entry name" value="Nucleotide-bd_a/b_plait_sf"/>
</dbReference>
<dbReference type="AlphaFoldDB" id="A0A5N4EE10"/>
<evidence type="ECO:0000256" key="1">
    <source>
        <dbReference type="SAM" id="MobiDB-lite"/>
    </source>
</evidence>
<dbReference type="InterPro" id="IPR013025">
    <property type="entry name" value="Ribosomal_uL23-like"/>
</dbReference>
<dbReference type="Proteomes" id="UP000299084">
    <property type="component" value="Unassembled WGS sequence"/>
</dbReference>
<gene>
    <name evidence="3" type="ORF">Cadr_000004242</name>
</gene>
<dbReference type="PANTHER" id="PTHR11620">
    <property type="entry name" value="60S RIBOSOMAL PROTEIN L23A"/>
    <property type="match status" value="1"/>
</dbReference>
<dbReference type="EMBL" id="JWIN03000003">
    <property type="protein sequence ID" value="KAB1281246.1"/>
    <property type="molecule type" value="Genomic_DNA"/>
</dbReference>
<feature type="region of interest" description="Disordered" evidence="1">
    <location>
        <begin position="23"/>
        <end position="46"/>
    </location>
</feature>
<feature type="compositionally biased region" description="Basic and acidic residues" evidence="1">
    <location>
        <begin position="31"/>
        <end position="44"/>
    </location>
</feature>
<feature type="signal peptide" evidence="2">
    <location>
        <begin position="1"/>
        <end position="17"/>
    </location>
</feature>
<comment type="caution">
    <text evidence="3">The sequence shown here is derived from an EMBL/GenBank/DDBJ whole genome shotgun (WGS) entry which is preliminary data.</text>
</comment>
<keyword evidence="3" id="KW-0687">Ribonucleoprotein</keyword>
<evidence type="ECO:0000256" key="2">
    <source>
        <dbReference type="SAM" id="SignalP"/>
    </source>
</evidence>
<accession>A0A5N4EE10</accession>
<protein>
    <submittedName>
        <fullName evidence="3">60S ribosomal protein L23a</fullName>
    </submittedName>
</protein>
<dbReference type="Gene3D" id="3.30.70.330">
    <property type="match status" value="1"/>
</dbReference>
<keyword evidence="2" id="KW-0732">Signal</keyword>